<evidence type="ECO:0000313" key="3">
    <source>
        <dbReference type="EMBL" id="CAL5135159.1"/>
    </source>
</evidence>
<proteinExistence type="predicted"/>
<dbReference type="EMBL" id="CAXLJL010000245">
    <property type="protein sequence ID" value="CAL5135159.1"/>
    <property type="molecule type" value="Genomic_DNA"/>
</dbReference>
<evidence type="ECO:0000256" key="1">
    <source>
        <dbReference type="SAM" id="MobiDB-lite"/>
    </source>
</evidence>
<accession>A0AAV2TDD8</accession>
<feature type="chain" id="PRO_5043528233" evidence="2">
    <location>
        <begin position="23"/>
        <end position="158"/>
    </location>
</feature>
<feature type="region of interest" description="Disordered" evidence="1">
    <location>
        <begin position="46"/>
        <end position="68"/>
    </location>
</feature>
<feature type="signal peptide" evidence="2">
    <location>
        <begin position="1"/>
        <end position="22"/>
    </location>
</feature>
<keyword evidence="2" id="KW-0732">Signal</keyword>
<name>A0AAV2TDD8_CALDB</name>
<protein>
    <submittedName>
        <fullName evidence="3">Uncharacterized protein</fullName>
    </submittedName>
</protein>
<feature type="compositionally biased region" description="Basic and acidic residues" evidence="1">
    <location>
        <begin position="54"/>
        <end position="68"/>
    </location>
</feature>
<comment type="caution">
    <text evidence="3">The sequence shown here is derived from an EMBL/GenBank/DDBJ whole genome shotgun (WGS) entry which is preliminary data.</text>
</comment>
<evidence type="ECO:0000256" key="2">
    <source>
        <dbReference type="SAM" id="SignalP"/>
    </source>
</evidence>
<evidence type="ECO:0000313" key="4">
    <source>
        <dbReference type="Proteomes" id="UP001497525"/>
    </source>
</evidence>
<feature type="region of interest" description="Disordered" evidence="1">
    <location>
        <begin position="127"/>
        <end position="158"/>
    </location>
</feature>
<dbReference type="AlphaFoldDB" id="A0AAV2TDD8"/>
<organism evidence="3 4">
    <name type="scientific">Calicophoron daubneyi</name>
    <name type="common">Rumen fluke</name>
    <name type="synonym">Paramphistomum daubneyi</name>
    <dbReference type="NCBI Taxonomy" id="300641"/>
    <lineage>
        <taxon>Eukaryota</taxon>
        <taxon>Metazoa</taxon>
        <taxon>Spiralia</taxon>
        <taxon>Lophotrochozoa</taxon>
        <taxon>Platyhelminthes</taxon>
        <taxon>Trematoda</taxon>
        <taxon>Digenea</taxon>
        <taxon>Plagiorchiida</taxon>
        <taxon>Pronocephalata</taxon>
        <taxon>Paramphistomoidea</taxon>
        <taxon>Paramphistomidae</taxon>
        <taxon>Calicophoron</taxon>
    </lineage>
</organism>
<gene>
    <name evidence="3" type="ORF">CDAUBV1_LOCUS9340</name>
</gene>
<dbReference type="Proteomes" id="UP001497525">
    <property type="component" value="Unassembled WGS sequence"/>
</dbReference>
<reference evidence="3" key="1">
    <citation type="submission" date="2024-06" db="EMBL/GenBank/DDBJ databases">
        <authorList>
            <person name="Liu X."/>
            <person name="Lenzi L."/>
            <person name="Haldenby T S."/>
            <person name="Uol C."/>
        </authorList>
    </citation>
    <scope>NUCLEOTIDE SEQUENCE</scope>
</reference>
<sequence length="158" mass="18138">MHSISVCLVAILVICVTPDVNGRIIEGERGMKMDVMHSPMEMIISPARPRNRKDRSSSIRVDGEKNGKDWRVSGEYEKNWGGNRVHVDGEKTRDDWRASGGYEKNWEGNRVHADAEKSRDDWRVSGGYEKKWGDNSFNVEAEKSRDGSSASFRYERRF</sequence>